<dbReference type="InterPro" id="IPR000847">
    <property type="entry name" value="LysR_HTH_N"/>
</dbReference>
<dbReference type="InterPro" id="IPR036390">
    <property type="entry name" value="WH_DNA-bd_sf"/>
</dbReference>
<evidence type="ECO:0000256" key="1">
    <source>
        <dbReference type="ARBA" id="ARBA00009437"/>
    </source>
</evidence>
<reference evidence="6 7" key="1">
    <citation type="submission" date="2020-08" db="EMBL/GenBank/DDBJ databases">
        <authorList>
            <person name="Liu C."/>
            <person name="Sun Q."/>
        </authorList>
    </citation>
    <scope>NUCLEOTIDE SEQUENCE [LARGE SCALE GENOMIC DNA]</scope>
    <source>
        <strain evidence="6 7">N22</strain>
    </source>
</reference>
<gene>
    <name evidence="6" type="ORF">H7313_03140</name>
</gene>
<sequence>MRTQHLEEFVVFSRHLNFGEAAEELFIAKSTLSTHIAQLEHETGLKLVDRANGNALTPEGAIFLEGAKTALGSLNDTIGRCSRFRQETDRRVRIACSAPTTALASLLSTRIDAPFCFVDCAFGEQPFAALDADRADLAITYSFACLPRLVDEARERGLAFECAKPFPLSIIMMKTHPLATRKRLARPDLAQATIMTSGVLGYEHDRLLTTNLFGEDLHLAFAPGSMQSFNDLLIVDLGPALLLAPKEAAHRCCAGRGDMALFDDVDGRPFGFPMAVAWRKGASPVVERAAATLHACMKKIECDEGLCDHSAIAQAG</sequence>
<evidence type="ECO:0000313" key="6">
    <source>
        <dbReference type="EMBL" id="MBC2888345.1"/>
    </source>
</evidence>
<feature type="domain" description="HTH lysR-type" evidence="5">
    <location>
        <begin position="1"/>
        <end position="57"/>
    </location>
</feature>
<dbReference type="PROSITE" id="PS50931">
    <property type="entry name" value="HTH_LYSR"/>
    <property type="match status" value="1"/>
</dbReference>
<name>A0A842JEP7_9ACTN</name>
<protein>
    <submittedName>
        <fullName evidence="6">LysR family transcriptional regulator</fullName>
    </submittedName>
</protein>
<dbReference type="SUPFAM" id="SSF46785">
    <property type="entry name" value="Winged helix' DNA-binding domain"/>
    <property type="match status" value="1"/>
</dbReference>
<evidence type="ECO:0000256" key="2">
    <source>
        <dbReference type="ARBA" id="ARBA00023015"/>
    </source>
</evidence>
<dbReference type="Pfam" id="PF00126">
    <property type="entry name" value="HTH_1"/>
    <property type="match status" value="1"/>
</dbReference>
<evidence type="ECO:0000259" key="5">
    <source>
        <dbReference type="PROSITE" id="PS50931"/>
    </source>
</evidence>
<keyword evidence="2" id="KW-0805">Transcription regulation</keyword>
<comment type="similarity">
    <text evidence="1">Belongs to the LysR transcriptional regulatory family.</text>
</comment>
<dbReference type="PANTHER" id="PTHR30346:SF28">
    <property type="entry name" value="HTH-TYPE TRANSCRIPTIONAL REGULATOR CYNR"/>
    <property type="match status" value="1"/>
</dbReference>
<dbReference type="Proteomes" id="UP000587396">
    <property type="component" value="Unassembled WGS sequence"/>
</dbReference>
<dbReference type="Gene3D" id="1.10.10.10">
    <property type="entry name" value="Winged helix-like DNA-binding domain superfamily/Winged helix DNA-binding domain"/>
    <property type="match status" value="1"/>
</dbReference>
<dbReference type="AlphaFoldDB" id="A0A842JEP7"/>
<dbReference type="EMBL" id="JACMSE010000001">
    <property type="protein sequence ID" value="MBC2888345.1"/>
    <property type="molecule type" value="Genomic_DNA"/>
</dbReference>
<keyword evidence="7" id="KW-1185">Reference proteome</keyword>
<dbReference type="SUPFAM" id="SSF53850">
    <property type="entry name" value="Periplasmic binding protein-like II"/>
    <property type="match status" value="1"/>
</dbReference>
<dbReference type="GO" id="GO:0003700">
    <property type="term" value="F:DNA-binding transcription factor activity"/>
    <property type="evidence" value="ECO:0007669"/>
    <property type="project" value="InterPro"/>
</dbReference>
<comment type="caution">
    <text evidence="6">The sequence shown here is derived from an EMBL/GenBank/DDBJ whole genome shotgun (WGS) entry which is preliminary data.</text>
</comment>
<accession>A0A842JEP7</accession>
<organism evidence="6 7">
    <name type="scientific">Gordonibacter massiliensis</name>
    <name type="common">ex Traore et al. 2017</name>
    <dbReference type="NCBI Taxonomy" id="1841863"/>
    <lineage>
        <taxon>Bacteria</taxon>
        <taxon>Bacillati</taxon>
        <taxon>Actinomycetota</taxon>
        <taxon>Coriobacteriia</taxon>
        <taxon>Eggerthellales</taxon>
        <taxon>Eggerthellaceae</taxon>
        <taxon>Gordonibacter</taxon>
    </lineage>
</organism>
<dbReference type="InterPro" id="IPR036388">
    <property type="entry name" value="WH-like_DNA-bd_sf"/>
</dbReference>
<evidence type="ECO:0000313" key="7">
    <source>
        <dbReference type="Proteomes" id="UP000587396"/>
    </source>
</evidence>
<proteinExistence type="inferred from homology"/>
<dbReference type="RefSeq" id="WP_185904283.1">
    <property type="nucleotide sequence ID" value="NZ_JACMSE010000001.1"/>
</dbReference>
<dbReference type="PANTHER" id="PTHR30346">
    <property type="entry name" value="TRANSCRIPTIONAL DUAL REGULATOR HCAR-RELATED"/>
    <property type="match status" value="1"/>
</dbReference>
<dbReference type="GO" id="GO:0032993">
    <property type="term" value="C:protein-DNA complex"/>
    <property type="evidence" value="ECO:0007669"/>
    <property type="project" value="TreeGrafter"/>
</dbReference>
<evidence type="ECO:0000256" key="3">
    <source>
        <dbReference type="ARBA" id="ARBA00023125"/>
    </source>
</evidence>
<dbReference type="GO" id="GO:0003677">
    <property type="term" value="F:DNA binding"/>
    <property type="evidence" value="ECO:0007669"/>
    <property type="project" value="UniProtKB-KW"/>
</dbReference>
<evidence type="ECO:0000256" key="4">
    <source>
        <dbReference type="ARBA" id="ARBA00023163"/>
    </source>
</evidence>
<keyword evidence="3" id="KW-0238">DNA-binding</keyword>
<keyword evidence="4" id="KW-0804">Transcription</keyword>